<protein>
    <submittedName>
        <fullName evidence="2">Uncharacterized protein</fullName>
    </submittedName>
</protein>
<proteinExistence type="predicted"/>
<keyword evidence="3" id="KW-1185">Reference proteome</keyword>
<evidence type="ECO:0000313" key="3">
    <source>
        <dbReference type="Proteomes" id="UP001286313"/>
    </source>
</evidence>
<evidence type="ECO:0000256" key="1">
    <source>
        <dbReference type="SAM" id="SignalP"/>
    </source>
</evidence>
<dbReference type="EMBL" id="JAWQEG010001118">
    <property type="protein sequence ID" value="KAK3882193.1"/>
    <property type="molecule type" value="Genomic_DNA"/>
</dbReference>
<dbReference type="Proteomes" id="UP001286313">
    <property type="component" value="Unassembled WGS sequence"/>
</dbReference>
<feature type="chain" id="PRO_5042116153" evidence="1">
    <location>
        <begin position="18"/>
        <end position="158"/>
    </location>
</feature>
<dbReference type="AlphaFoldDB" id="A0AAE1FWX3"/>
<organism evidence="2 3">
    <name type="scientific">Petrolisthes cinctipes</name>
    <name type="common">Flat porcelain crab</name>
    <dbReference type="NCBI Taxonomy" id="88211"/>
    <lineage>
        <taxon>Eukaryota</taxon>
        <taxon>Metazoa</taxon>
        <taxon>Ecdysozoa</taxon>
        <taxon>Arthropoda</taxon>
        <taxon>Crustacea</taxon>
        <taxon>Multicrustacea</taxon>
        <taxon>Malacostraca</taxon>
        <taxon>Eumalacostraca</taxon>
        <taxon>Eucarida</taxon>
        <taxon>Decapoda</taxon>
        <taxon>Pleocyemata</taxon>
        <taxon>Anomura</taxon>
        <taxon>Galatheoidea</taxon>
        <taxon>Porcellanidae</taxon>
        <taxon>Petrolisthes</taxon>
    </lineage>
</organism>
<evidence type="ECO:0000313" key="2">
    <source>
        <dbReference type="EMBL" id="KAK3882193.1"/>
    </source>
</evidence>
<gene>
    <name evidence="2" type="ORF">Pcinc_013412</name>
</gene>
<comment type="caution">
    <text evidence="2">The sequence shown here is derived from an EMBL/GenBank/DDBJ whole genome shotgun (WGS) entry which is preliminary data.</text>
</comment>
<name>A0AAE1FWX3_PETCI</name>
<reference evidence="2" key="1">
    <citation type="submission" date="2023-10" db="EMBL/GenBank/DDBJ databases">
        <title>Genome assemblies of two species of porcelain crab, Petrolisthes cinctipes and Petrolisthes manimaculis (Anomura: Porcellanidae).</title>
        <authorList>
            <person name="Angst P."/>
        </authorList>
    </citation>
    <scope>NUCLEOTIDE SEQUENCE</scope>
    <source>
        <strain evidence="2">PB745_01</strain>
        <tissue evidence="2">Gill</tissue>
    </source>
</reference>
<sequence>MLWPWFFFGMVCGAAAAAEMTTSGTFLPLEDSGKEKFFMKSFSTVTFISVSTSTTVVPFTCFHTVAPAVACGGRKLRKAKQLYYKFEDLADDTQLDSSSDMNSQLTDERENSEDGKLFFTLMRSATSTVTTTSTSINTSITVSASAFCTFAGFTGPLC</sequence>
<keyword evidence="1" id="KW-0732">Signal</keyword>
<feature type="signal peptide" evidence="1">
    <location>
        <begin position="1"/>
        <end position="17"/>
    </location>
</feature>
<accession>A0AAE1FWX3</accession>